<evidence type="ECO:0000313" key="1">
    <source>
        <dbReference type="EMBL" id="GMT02652.1"/>
    </source>
</evidence>
<sequence length="70" mass="7850">DHLPSIEIHREDGQPLLIPTRPPSLLHHLFSSFFISPQSSPSTTSSPRTNLRDCHIDALLLPHSRPLPQP</sequence>
<dbReference type="EMBL" id="BTSX01000005">
    <property type="protein sequence ID" value="GMT02652.1"/>
    <property type="molecule type" value="Genomic_DNA"/>
</dbReference>
<dbReference type="AlphaFoldDB" id="A0AAV5U8D3"/>
<comment type="caution">
    <text evidence="1">The sequence shown here is derived from an EMBL/GenBank/DDBJ whole genome shotgun (WGS) entry which is preliminary data.</text>
</comment>
<evidence type="ECO:0000313" key="2">
    <source>
        <dbReference type="Proteomes" id="UP001432027"/>
    </source>
</evidence>
<organism evidence="1 2">
    <name type="scientific">Pristionchus entomophagus</name>
    <dbReference type="NCBI Taxonomy" id="358040"/>
    <lineage>
        <taxon>Eukaryota</taxon>
        <taxon>Metazoa</taxon>
        <taxon>Ecdysozoa</taxon>
        <taxon>Nematoda</taxon>
        <taxon>Chromadorea</taxon>
        <taxon>Rhabditida</taxon>
        <taxon>Rhabditina</taxon>
        <taxon>Diplogasteromorpha</taxon>
        <taxon>Diplogasteroidea</taxon>
        <taxon>Neodiplogasteridae</taxon>
        <taxon>Pristionchus</taxon>
    </lineage>
</organism>
<feature type="non-terminal residue" evidence="1">
    <location>
        <position position="1"/>
    </location>
</feature>
<name>A0AAV5U8D3_9BILA</name>
<protein>
    <submittedName>
        <fullName evidence="1">Uncharacterized protein</fullName>
    </submittedName>
</protein>
<proteinExistence type="predicted"/>
<gene>
    <name evidence="1" type="ORF">PENTCL1PPCAC_24826</name>
</gene>
<keyword evidence="2" id="KW-1185">Reference proteome</keyword>
<dbReference type="Proteomes" id="UP001432027">
    <property type="component" value="Unassembled WGS sequence"/>
</dbReference>
<reference evidence="1" key="1">
    <citation type="submission" date="2023-10" db="EMBL/GenBank/DDBJ databases">
        <title>Genome assembly of Pristionchus species.</title>
        <authorList>
            <person name="Yoshida K."/>
            <person name="Sommer R.J."/>
        </authorList>
    </citation>
    <scope>NUCLEOTIDE SEQUENCE</scope>
    <source>
        <strain evidence="1">RS0144</strain>
    </source>
</reference>
<accession>A0AAV5U8D3</accession>